<dbReference type="PROSITE" id="PS50157">
    <property type="entry name" value="ZINC_FINGER_C2H2_2"/>
    <property type="match status" value="8"/>
</dbReference>
<accession>A0ABP1PYG7</accession>
<feature type="compositionally biased region" description="Basic residues" evidence="6">
    <location>
        <begin position="327"/>
        <end position="337"/>
    </location>
</feature>
<evidence type="ECO:0000313" key="9">
    <source>
        <dbReference type="Proteomes" id="UP001642540"/>
    </source>
</evidence>
<keyword evidence="2" id="KW-0677">Repeat</keyword>
<dbReference type="Proteomes" id="UP001642540">
    <property type="component" value="Unassembled WGS sequence"/>
</dbReference>
<feature type="compositionally biased region" description="Basic and acidic residues" evidence="6">
    <location>
        <begin position="314"/>
        <end position="326"/>
    </location>
</feature>
<comment type="caution">
    <text evidence="8">The sequence shown here is derived from an EMBL/GenBank/DDBJ whole genome shotgun (WGS) entry which is preliminary data.</text>
</comment>
<feature type="domain" description="C2H2-type" evidence="7">
    <location>
        <begin position="433"/>
        <end position="460"/>
    </location>
</feature>
<dbReference type="Pfam" id="PF13894">
    <property type="entry name" value="zf-C2H2_4"/>
    <property type="match status" value="1"/>
</dbReference>
<reference evidence="8 9" key="1">
    <citation type="submission" date="2024-08" db="EMBL/GenBank/DDBJ databases">
        <authorList>
            <person name="Cucini C."/>
            <person name="Frati F."/>
        </authorList>
    </citation>
    <scope>NUCLEOTIDE SEQUENCE [LARGE SCALE GENOMIC DNA]</scope>
</reference>
<feature type="domain" description="C2H2-type" evidence="7">
    <location>
        <begin position="698"/>
        <end position="726"/>
    </location>
</feature>
<feature type="region of interest" description="Disordered" evidence="6">
    <location>
        <begin position="229"/>
        <end position="357"/>
    </location>
</feature>
<evidence type="ECO:0000256" key="1">
    <source>
        <dbReference type="ARBA" id="ARBA00022723"/>
    </source>
</evidence>
<dbReference type="InterPro" id="IPR013087">
    <property type="entry name" value="Znf_C2H2_type"/>
</dbReference>
<dbReference type="PANTHER" id="PTHR24408:SF58">
    <property type="entry name" value="TRANSCRIPTION FACTOR (TFIIIA), PUTATIVE (AFU_ORTHOLOGUE AFUA_1G05150)-RELATED"/>
    <property type="match status" value="1"/>
</dbReference>
<evidence type="ECO:0000256" key="2">
    <source>
        <dbReference type="ARBA" id="ARBA00022737"/>
    </source>
</evidence>
<evidence type="ECO:0000256" key="5">
    <source>
        <dbReference type="PROSITE-ProRule" id="PRU00042"/>
    </source>
</evidence>
<evidence type="ECO:0000256" key="6">
    <source>
        <dbReference type="SAM" id="MobiDB-lite"/>
    </source>
</evidence>
<evidence type="ECO:0000256" key="4">
    <source>
        <dbReference type="ARBA" id="ARBA00022833"/>
    </source>
</evidence>
<sequence length="839" mass="96128">MGITSWNRCFLCSGSIPKGREAQIKKSSTSTSTASLWQNAGHKPLFQYLLKDLKESSPLYKDILTLTFPDPTEDIESTSTVQFCKPCKEISRSIRDLHLQLEVIQMKIIDTVKNVKQQVINNSKLYGTNAKVKEDLEEFEKYLDSQEKQKSVLGLALALEKVARKRKLLELLDNFQTKVYEKHNSENKYPLVYLERFTGSSVIQDQGKTIHTIVPPRSNKVSLIKEEPPDFETEQEATDPLSAIPDDLMESESDDSSLGDNGDTHIDDDPDWGDSDAESLSGKGRDEKIDIPEPTEPKPSTSTSSLPKGRKRKTQQEDKEESSDSKRNRRLNSRNSKKIASYKEKVEEPPPESLTEAQKIAAEMRRERKRIAEEKRLESRRNFAKLRRSKIPIEKKQGPKRKQYWCKECSFHSNKAPQLDQHLQGHETTEKTFKCPDCNKEFSQKQYFDFHIYVYCGATKWKCDICQESLHGGKLKEHYENFHDGKAFPCENCGYCFGNVQDYLRHTADNHLHSELNFHCTLCPLTDSVIKGVTVEIMRHLYEVHNQTEFALKCDYPDCGKVFYQLTSLSIHKQVHDRTPYRCSFCSKAYAWNNDLQAHILCVHKKRGPQKCDICDEPLLSRPSLISHKRRVHGVGMLKCELCPDKEYNSTVGLWKHKRVAHGIGVNETFTCEHCGKEFISKLTFNRHMTTHTDERNFTCETCGFATKNMQMLKSHIINKHTGVRNQVCAECGKKFLLPCHLRVHMRSHTKEKPYQCEVCGLRVTQLATLDRHRMKKHNLFKRYDPEAASYAANVSSSNNAKESSQPAASASASHSISNVSSTPSGFSEDLKFDVYPNF</sequence>
<feature type="domain" description="C2H2-type" evidence="7">
    <location>
        <begin position="488"/>
        <end position="518"/>
    </location>
</feature>
<keyword evidence="3 5" id="KW-0863">Zinc-finger</keyword>
<feature type="compositionally biased region" description="Low complexity" evidence="6">
    <location>
        <begin position="298"/>
        <end position="307"/>
    </location>
</feature>
<keyword evidence="9" id="KW-1185">Reference proteome</keyword>
<dbReference type="SMART" id="SM00355">
    <property type="entry name" value="ZnF_C2H2"/>
    <property type="match status" value="13"/>
</dbReference>
<feature type="compositionally biased region" description="Acidic residues" evidence="6">
    <location>
        <begin position="247"/>
        <end position="257"/>
    </location>
</feature>
<feature type="region of interest" description="Disordered" evidence="6">
    <location>
        <begin position="795"/>
        <end position="827"/>
    </location>
</feature>
<dbReference type="EMBL" id="CAXLJM020000014">
    <property type="protein sequence ID" value="CAL8080189.1"/>
    <property type="molecule type" value="Genomic_DNA"/>
</dbReference>
<feature type="domain" description="C2H2-type" evidence="7">
    <location>
        <begin position="581"/>
        <end position="609"/>
    </location>
</feature>
<keyword evidence="4" id="KW-0862">Zinc</keyword>
<organism evidence="8 9">
    <name type="scientific">Orchesella dallaii</name>
    <dbReference type="NCBI Taxonomy" id="48710"/>
    <lineage>
        <taxon>Eukaryota</taxon>
        <taxon>Metazoa</taxon>
        <taxon>Ecdysozoa</taxon>
        <taxon>Arthropoda</taxon>
        <taxon>Hexapoda</taxon>
        <taxon>Collembola</taxon>
        <taxon>Entomobryomorpha</taxon>
        <taxon>Entomobryoidea</taxon>
        <taxon>Orchesellidae</taxon>
        <taxon>Orchesellinae</taxon>
        <taxon>Orchesella</taxon>
    </lineage>
</organism>
<feature type="domain" description="C2H2-type" evidence="7">
    <location>
        <begin position="552"/>
        <end position="576"/>
    </location>
</feature>
<gene>
    <name evidence="8" type="ORF">ODALV1_LOCUS4568</name>
</gene>
<evidence type="ECO:0000313" key="8">
    <source>
        <dbReference type="EMBL" id="CAL8080189.1"/>
    </source>
</evidence>
<dbReference type="SUPFAM" id="SSF57667">
    <property type="entry name" value="beta-beta-alpha zinc fingers"/>
    <property type="match status" value="5"/>
</dbReference>
<dbReference type="InterPro" id="IPR036236">
    <property type="entry name" value="Znf_C2H2_sf"/>
</dbReference>
<protein>
    <recommendedName>
        <fullName evidence="7">C2H2-type domain-containing protein</fullName>
    </recommendedName>
</protein>
<feature type="domain" description="C2H2-type" evidence="7">
    <location>
        <begin position="727"/>
        <end position="754"/>
    </location>
</feature>
<dbReference type="Gene3D" id="3.30.160.60">
    <property type="entry name" value="Classic Zinc Finger"/>
    <property type="match status" value="7"/>
</dbReference>
<feature type="domain" description="C2H2-type" evidence="7">
    <location>
        <begin position="670"/>
        <end position="697"/>
    </location>
</feature>
<dbReference type="PANTHER" id="PTHR24408">
    <property type="entry name" value="ZINC FINGER PROTEIN"/>
    <property type="match status" value="1"/>
</dbReference>
<evidence type="ECO:0000259" key="7">
    <source>
        <dbReference type="PROSITE" id="PS50157"/>
    </source>
</evidence>
<name>A0ABP1PYG7_9HEXA</name>
<feature type="domain" description="C2H2-type" evidence="7">
    <location>
        <begin position="755"/>
        <end position="783"/>
    </location>
</feature>
<dbReference type="PROSITE" id="PS00028">
    <property type="entry name" value="ZINC_FINGER_C2H2_1"/>
    <property type="match status" value="7"/>
</dbReference>
<proteinExistence type="predicted"/>
<keyword evidence="1" id="KW-0479">Metal-binding</keyword>
<feature type="compositionally biased region" description="Low complexity" evidence="6">
    <location>
        <begin position="795"/>
        <end position="822"/>
    </location>
</feature>
<evidence type="ECO:0000256" key="3">
    <source>
        <dbReference type="ARBA" id="ARBA00022771"/>
    </source>
</evidence>
<feature type="compositionally biased region" description="Acidic residues" evidence="6">
    <location>
        <begin position="268"/>
        <end position="277"/>
    </location>
</feature>
<dbReference type="Pfam" id="PF00096">
    <property type="entry name" value="zf-C2H2"/>
    <property type="match status" value="1"/>
</dbReference>